<keyword evidence="5 9" id="KW-0472">Membrane</keyword>
<evidence type="ECO:0000256" key="8">
    <source>
        <dbReference type="SAM" id="MobiDB-lite"/>
    </source>
</evidence>
<feature type="domain" description="G-protein coupled receptors family 1 profile" evidence="10">
    <location>
        <begin position="159"/>
        <end position="223"/>
    </location>
</feature>
<keyword evidence="2 9" id="KW-0812">Transmembrane</keyword>
<evidence type="ECO:0000256" key="2">
    <source>
        <dbReference type="ARBA" id="ARBA00022692"/>
    </source>
</evidence>
<dbReference type="SUPFAM" id="SSF81321">
    <property type="entry name" value="Family A G protein-coupled receptor-like"/>
    <property type="match status" value="1"/>
</dbReference>
<protein>
    <recommendedName>
        <fullName evidence="10">G-protein coupled receptors family 1 profile domain-containing protein</fullName>
    </recommendedName>
</protein>
<dbReference type="PROSITE" id="PS50262">
    <property type="entry name" value="G_PROTEIN_RECEP_F1_2"/>
    <property type="match status" value="1"/>
</dbReference>
<evidence type="ECO:0000256" key="7">
    <source>
        <dbReference type="ARBA" id="ARBA00023224"/>
    </source>
</evidence>
<evidence type="ECO:0000313" key="11">
    <source>
        <dbReference type="EMBL" id="CEK50774.1"/>
    </source>
</evidence>
<keyword evidence="4" id="KW-0297">G-protein coupled receptor</keyword>
<evidence type="ECO:0000256" key="3">
    <source>
        <dbReference type="ARBA" id="ARBA00022989"/>
    </source>
</evidence>
<evidence type="ECO:0000256" key="6">
    <source>
        <dbReference type="ARBA" id="ARBA00023170"/>
    </source>
</evidence>
<dbReference type="PANTHER" id="PTHR24243:SF224">
    <property type="entry name" value="G-PROTEIN COUPLED RECEPTOR 19-RELATED"/>
    <property type="match status" value="1"/>
</dbReference>
<keyword evidence="7" id="KW-0807">Transducer</keyword>
<dbReference type="GO" id="GO:0005886">
    <property type="term" value="C:plasma membrane"/>
    <property type="evidence" value="ECO:0007669"/>
    <property type="project" value="TreeGrafter"/>
</dbReference>
<reference evidence="11" key="1">
    <citation type="submission" date="2014-12" db="EMBL/GenBank/DDBJ databases">
        <title>Insight into the proteome of Arion vulgaris.</title>
        <authorList>
            <person name="Aradska J."/>
            <person name="Bulat T."/>
            <person name="Smidak R."/>
            <person name="Sarate P."/>
            <person name="Gangsoo J."/>
            <person name="Sialana F."/>
            <person name="Bilban M."/>
            <person name="Lubec G."/>
        </authorList>
    </citation>
    <scope>NUCLEOTIDE SEQUENCE</scope>
    <source>
        <tissue evidence="11">Skin</tissue>
    </source>
</reference>
<organism evidence="11">
    <name type="scientific">Arion vulgaris</name>
    <dbReference type="NCBI Taxonomy" id="1028688"/>
    <lineage>
        <taxon>Eukaryota</taxon>
        <taxon>Metazoa</taxon>
        <taxon>Spiralia</taxon>
        <taxon>Lophotrochozoa</taxon>
        <taxon>Mollusca</taxon>
        <taxon>Gastropoda</taxon>
        <taxon>Heterobranchia</taxon>
        <taxon>Euthyneura</taxon>
        <taxon>Panpulmonata</taxon>
        <taxon>Eupulmonata</taxon>
        <taxon>Stylommatophora</taxon>
        <taxon>Helicina</taxon>
        <taxon>Arionoidea</taxon>
        <taxon>Arionidae</taxon>
        <taxon>Arion</taxon>
    </lineage>
</organism>
<comment type="subcellular location">
    <subcellularLocation>
        <location evidence="1">Membrane</location>
        <topology evidence="1">Multi-pass membrane protein</topology>
    </subcellularLocation>
</comment>
<gene>
    <name evidence="11" type="primary">ORF11630</name>
</gene>
<dbReference type="Pfam" id="PF00001">
    <property type="entry name" value="7tm_1"/>
    <property type="match status" value="1"/>
</dbReference>
<dbReference type="InterPro" id="IPR000276">
    <property type="entry name" value="GPCR_Rhodpsn"/>
</dbReference>
<feature type="transmembrane region" description="Helical" evidence="9">
    <location>
        <begin position="164"/>
        <end position="183"/>
    </location>
</feature>
<dbReference type="PANTHER" id="PTHR24243">
    <property type="entry name" value="G-PROTEIN COUPLED RECEPTOR"/>
    <property type="match status" value="1"/>
</dbReference>
<feature type="transmembrane region" description="Helical" evidence="9">
    <location>
        <begin position="203"/>
        <end position="226"/>
    </location>
</feature>
<proteinExistence type="predicted"/>
<accession>A0A0B6Y3R8</accession>
<evidence type="ECO:0000259" key="10">
    <source>
        <dbReference type="PROSITE" id="PS50262"/>
    </source>
</evidence>
<keyword evidence="3 9" id="KW-1133">Transmembrane helix</keyword>
<feature type="non-terminal residue" evidence="11">
    <location>
        <position position="1"/>
    </location>
</feature>
<dbReference type="PRINTS" id="PR00237">
    <property type="entry name" value="GPCRRHODOPSN"/>
</dbReference>
<name>A0A0B6Y3R8_9EUPU</name>
<evidence type="ECO:0000256" key="9">
    <source>
        <dbReference type="SAM" id="Phobius"/>
    </source>
</evidence>
<feature type="compositionally biased region" description="Basic and acidic residues" evidence="8">
    <location>
        <begin position="1"/>
        <end position="11"/>
    </location>
</feature>
<keyword evidence="6" id="KW-0675">Receptor</keyword>
<evidence type="ECO:0000256" key="4">
    <source>
        <dbReference type="ARBA" id="ARBA00023040"/>
    </source>
</evidence>
<feature type="region of interest" description="Disordered" evidence="8">
    <location>
        <begin position="1"/>
        <end position="41"/>
    </location>
</feature>
<feature type="non-terminal residue" evidence="11">
    <location>
        <position position="240"/>
    </location>
</feature>
<sequence length="240" mass="27780">CADDLSDRFPLHNEYGNAPTRNSSSRSDSSDPSPSLVHSYDNDIPVCRSYYSTHEAGRSDDVRTFRQQSFSSRLSENQINKNNSLEMVYLNTTSCLHCKKSYHKRKSGYSNQVLPVINPKRKKSRRSFHSEADSSPVQTSNYDMSIHRYQPTMSVRVISSRRKVVRLLILVLLVFGLCVLPHHVRLLMFYWNIYPLSSFGLSFFPPLAFISMYLNSALNPVLYSLFSESFRRSLRECLRR</sequence>
<dbReference type="AlphaFoldDB" id="A0A0B6Y3R8"/>
<dbReference type="EMBL" id="HACG01003909">
    <property type="protein sequence ID" value="CEK50774.1"/>
    <property type="molecule type" value="Transcribed_RNA"/>
</dbReference>
<evidence type="ECO:0000256" key="1">
    <source>
        <dbReference type="ARBA" id="ARBA00004141"/>
    </source>
</evidence>
<feature type="compositionally biased region" description="Low complexity" evidence="8">
    <location>
        <begin position="23"/>
        <end position="35"/>
    </location>
</feature>
<dbReference type="InterPro" id="IPR017452">
    <property type="entry name" value="GPCR_Rhodpsn_7TM"/>
</dbReference>
<dbReference type="Gene3D" id="1.20.1070.10">
    <property type="entry name" value="Rhodopsin 7-helix transmembrane proteins"/>
    <property type="match status" value="1"/>
</dbReference>
<evidence type="ECO:0000256" key="5">
    <source>
        <dbReference type="ARBA" id="ARBA00023136"/>
    </source>
</evidence>
<dbReference type="GO" id="GO:0004930">
    <property type="term" value="F:G protein-coupled receptor activity"/>
    <property type="evidence" value="ECO:0007669"/>
    <property type="project" value="UniProtKB-KW"/>
</dbReference>